<dbReference type="GeneTree" id="ENSGT00940000162056"/>
<name>D6REF8_MOUSE</name>
<dbReference type="ExpressionAtlas" id="D6REF8">
    <property type="expression patterns" value="baseline and differential"/>
</dbReference>
<proteinExistence type="predicted"/>
<reference evidence="1 3" key="2">
    <citation type="journal article" date="2011" name="PLoS Biol.">
        <title>Modernizing reference genome assemblies.</title>
        <authorList>
            <person name="Church D.M."/>
            <person name="Schneider V.A."/>
            <person name="Graves T."/>
            <person name="Auger K."/>
            <person name="Cunningham F."/>
            <person name="Bouk N."/>
            <person name="Chen H.C."/>
            <person name="Agarwala R."/>
            <person name="McLaren W.M."/>
            <person name="Ritchie G.R."/>
            <person name="Albracht D."/>
            <person name="Kremitzki M."/>
            <person name="Rock S."/>
            <person name="Kotkiewicz H."/>
            <person name="Kremitzki C."/>
            <person name="Wollam A."/>
            <person name="Trani L."/>
            <person name="Fulton L."/>
            <person name="Fulton R."/>
            <person name="Matthews L."/>
            <person name="Whitehead S."/>
            <person name="Chow W."/>
            <person name="Torrance J."/>
            <person name="Dunn M."/>
            <person name="Harden G."/>
            <person name="Threadgold G."/>
            <person name="Wood J."/>
            <person name="Collins J."/>
            <person name="Heath P."/>
            <person name="Griffiths G."/>
            <person name="Pelan S."/>
            <person name="Grafham D."/>
            <person name="Eichler E.E."/>
            <person name="Weinstock G."/>
            <person name="Mardis E.R."/>
            <person name="Wilson R.K."/>
            <person name="Howe K."/>
            <person name="Flicek P."/>
            <person name="Hubbard T."/>
        </authorList>
    </citation>
    <scope>NUCLEOTIDE SEQUENCE [LARGE SCALE GENOMIC DNA]</scope>
    <source>
        <strain evidence="1 3">C57BL/6J</strain>
    </source>
</reference>
<dbReference type="Bgee" id="ENSMUSG00000067081">
    <property type="expression patterns" value="Expressed in hindlimb stylopod muscle and 32 other cell types or tissues"/>
</dbReference>
<dbReference type="AlphaFoldDB" id="D6REF8"/>
<reference evidence="1" key="3">
    <citation type="submission" date="2025-08" db="UniProtKB">
        <authorList>
            <consortium name="Ensembl"/>
        </authorList>
    </citation>
    <scope>IDENTIFICATION</scope>
    <source>
        <strain evidence="1">C57BL/6J</strain>
    </source>
</reference>
<dbReference type="AGR" id="MGI:2655109"/>
<accession>D6REF8</accession>
<gene>
    <name evidence="1 2" type="primary">Asb18</name>
</gene>
<dbReference type="Ensembl" id="ENSMUST00000151330.2">
    <property type="protein sequence ID" value="ENSMUSP00000117836.2"/>
    <property type="gene ID" value="ENSMUSG00000067081.14"/>
</dbReference>
<keyword evidence="3" id="KW-1185">Reference proteome</keyword>
<dbReference type="SMR" id="D6REF8"/>
<evidence type="ECO:0000313" key="3">
    <source>
        <dbReference type="Proteomes" id="UP000000589"/>
    </source>
</evidence>
<evidence type="ECO:0000313" key="2">
    <source>
        <dbReference type="MGI" id="MGI:2655109"/>
    </source>
</evidence>
<dbReference type="Antibodypedia" id="63013">
    <property type="antibodies" value="10 antibodies from 6 providers"/>
</dbReference>
<dbReference type="HOGENOM" id="CLU_2454115_0_0_1"/>
<protein>
    <submittedName>
        <fullName evidence="1">Ankyrin repeat and SOCS box-containing 18</fullName>
    </submittedName>
</protein>
<reference evidence="1 3" key="1">
    <citation type="journal article" date="2009" name="PLoS Biol.">
        <title>Lineage-specific biology revealed by a finished genome assembly of the mouse.</title>
        <authorList>
            <consortium name="Mouse Genome Sequencing Consortium"/>
            <person name="Church D.M."/>
            <person name="Goodstadt L."/>
            <person name="Hillier L.W."/>
            <person name="Zody M.C."/>
            <person name="Goldstein S."/>
            <person name="She X."/>
            <person name="Bult C.J."/>
            <person name="Agarwala R."/>
            <person name="Cherry J.L."/>
            <person name="DiCuccio M."/>
            <person name="Hlavina W."/>
            <person name="Kapustin Y."/>
            <person name="Meric P."/>
            <person name="Maglott D."/>
            <person name="Birtle Z."/>
            <person name="Marques A.C."/>
            <person name="Graves T."/>
            <person name="Zhou S."/>
            <person name="Teague B."/>
            <person name="Potamousis K."/>
            <person name="Churas C."/>
            <person name="Place M."/>
            <person name="Herschleb J."/>
            <person name="Runnheim R."/>
            <person name="Forrest D."/>
            <person name="Amos-Landgraf J."/>
            <person name="Schwartz D.C."/>
            <person name="Cheng Z."/>
            <person name="Lindblad-Toh K."/>
            <person name="Eichler E.E."/>
            <person name="Ponting C.P."/>
        </authorList>
    </citation>
    <scope>NUCLEOTIDE SEQUENCE [LARGE SCALE GENOMIC DNA]</scope>
    <source>
        <strain evidence="1 3">C57BL/6J</strain>
    </source>
</reference>
<organism evidence="1 3">
    <name type="scientific">Mus musculus</name>
    <name type="common">Mouse</name>
    <dbReference type="NCBI Taxonomy" id="10090"/>
    <lineage>
        <taxon>Eukaryota</taxon>
        <taxon>Metazoa</taxon>
        <taxon>Chordata</taxon>
        <taxon>Craniata</taxon>
        <taxon>Vertebrata</taxon>
        <taxon>Euteleostomi</taxon>
        <taxon>Mammalia</taxon>
        <taxon>Eutheria</taxon>
        <taxon>Euarchontoglires</taxon>
        <taxon>Glires</taxon>
        <taxon>Rodentia</taxon>
        <taxon>Myomorpha</taxon>
        <taxon>Muroidea</taxon>
        <taxon>Muridae</taxon>
        <taxon>Murinae</taxon>
        <taxon>Mus</taxon>
        <taxon>Mus</taxon>
    </lineage>
</organism>
<dbReference type="Proteomes" id="UP000000589">
    <property type="component" value="Chromosome 1"/>
</dbReference>
<dbReference type="VEuPathDB" id="HostDB:ENSMUSG00000067081"/>
<evidence type="ECO:0000313" key="1">
    <source>
        <dbReference type="Ensembl" id="ENSMUSP00000117836.2"/>
    </source>
</evidence>
<dbReference type="MGI" id="MGI:2655109">
    <property type="gene designation" value="Asb18"/>
</dbReference>
<reference evidence="1" key="4">
    <citation type="submission" date="2025-09" db="UniProtKB">
        <authorList>
            <consortium name="Ensembl"/>
        </authorList>
    </citation>
    <scope>IDENTIFICATION</scope>
    <source>
        <strain evidence="1">C57BL/6J</strain>
    </source>
</reference>
<sequence length="89" mass="9998">MSSWDSPPDYPLSSDIVRRLKSALATGDEDTVQKLICTEVEPVDAVIELANDDWMKEPSAELPTGVLLGLWTLEYQRELTTPLARSRCY</sequence>